<evidence type="ECO:0000313" key="1">
    <source>
        <dbReference type="EMBL" id="KAI4339607.1"/>
    </source>
</evidence>
<comment type="caution">
    <text evidence="1">The sequence shown here is derived from an EMBL/GenBank/DDBJ whole genome shotgun (WGS) entry which is preliminary data.</text>
</comment>
<proteinExistence type="predicted"/>
<reference evidence="2" key="1">
    <citation type="journal article" date="2023" name="Front. Plant Sci.">
        <title>Chromosomal-level genome assembly of Melastoma candidum provides insights into trichome evolution.</title>
        <authorList>
            <person name="Zhong Y."/>
            <person name="Wu W."/>
            <person name="Sun C."/>
            <person name="Zou P."/>
            <person name="Liu Y."/>
            <person name="Dai S."/>
            <person name="Zhou R."/>
        </authorList>
    </citation>
    <scope>NUCLEOTIDE SEQUENCE [LARGE SCALE GENOMIC DNA]</scope>
</reference>
<protein>
    <submittedName>
        <fullName evidence="1">Uncharacterized protein</fullName>
    </submittedName>
</protein>
<evidence type="ECO:0000313" key="2">
    <source>
        <dbReference type="Proteomes" id="UP001057402"/>
    </source>
</evidence>
<dbReference type="EMBL" id="CM042886">
    <property type="protein sequence ID" value="KAI4339607.1"/>
    <property type="molecule type" value="Genomic_DNA"/>
</dbReference>
<dbReference type="Proteomes" id="UP001057402">
    <property type="component" value="Chromosome 7"/>
</dbReference>
<organism evidence="1 2">
    <name type="scientific">Melastoma candidum</name>
    <dbReference type="NCBI Taxonomy" id="119954"/>
    <lineage>
        <taxon>Eukaryota</taxon>
        <taxon>Viridiplantae</taxon>
        <taxon>Streptophyta</taxon>
        <taxon>Embryophyta</taxon>
        <taxon>Tracheophyta</taxon>
        <taxon>Spermatophyta</taxon>
        <taxon>Magnoliopsida</taxon>
        <taxon>eudicotyledons</taxon>
        <taxon>Gunneridae</taxon>
        <taxon>Pentapetalae</taxon>
        <taxon>rosids</taxon>
        <taxon>malvids</taxon>
        <taxon>Myrtales</taxon>
        <taxon>Melastomataceae</taxon>
        <taxon>Melastomatoideae</taxon>
        <taxon>Melastomateae</taxon>
        <taxon>Melastoma</taxon>
    </lineage>
</organism>
<sequence length="192" mass="20878">MAARQRPSITQMLSATENPDSPTARRAGRPDFKFVFPFDMPSSPEALAVRIIKNLSHFCLFYSLLLWAGLTISLVPIRRTSLHILLSMTVVTNSFLILLKLMPQPMFLHRAMDKAAVLLTLGIVTVVALILTGAAMHMFLTCAIGASVVSVHAAFWKDELRLGSNGGNVDEASVGDFAIALIDGIRSRDIGV</sequence>
<gene>
    <name evidence="1" type="ORF">MLD38_024526</name>
</gene>
<name>A0ACB9NTJ7_9MYRT</name>
<accession>A0ACB9NTJ7</accession>
<keyword evidence="2" id="KW-1185">Reference proteome</keyword>